<reference evidence="1 3" key="2">
    <citation type="journal article" date="2018" name="Plant J.">
        <title>The Physcomitrella patens chromosome-scale assembly reveals moss genome structure and evolution.</title>
        <authorList>
            <person name="Lang D."/>
            <person name="Ullrich K.K."/>
            <person name="Murat F."/>
            <person name="Fuchs J."/>
            <person name="Jenkins J."/>
            <person name="Haas F.B."/>
            <person name="Piednoel M."/>
            <person name="Gundlach H."/>
            <person name="Van Bel M."/>
            <person name="Meyberg R."/>
            <person name="Vives C."/>
            <person name="Morata J."/>
            <person name="Symeonidi A."/>
            <person name="Hiss M."/>
            <person name="Muchero W."/>
            <person name="Kamisugi Y."/>
            <person name="Saleh O."/>
            <person name="Blanc G."/>
            <person name="Decker E.L."/>
            <person name="van Gessel N."/>
            <person name="Grimwood J."/>
            <person name="Hayes R.D."/>
            <person name="Graham S.W."/>
            <person name="Gunter L.E."/>
            <person name="McDaniel S.F."/>
            <person name="Hoernstein S.N.W."/>
            <person name="Larsson A."/>
            <person name="Li F.W."/>
            <person name="Perroud P.F."/>
            <person name="Phillips J."/>
            <person name="Ranjan P."/>
            <person name="Rokshar D.S."/>
            <person name="Rothfels C.J."/>
            <person name="Schneider L."/>
            <person name="Shu S."/>
            <person name="Stevenson D.W."/>
            <person name="Thummler F."/>
            <person name="Tillich M."/>
            <person name="Villarreal Aguilar J.C."/>
            <person name="Widiez T."/>
            <person name="Wong G.K."/>
            <person name="Wymore A."/>
            <person name="Zhang Y."/>
            <person name="Zimmer A.D."/>
            <person name="Quatrano R.S."/>
            <person name="Mayer K.F.X."/>
            <person name="Goodstein D."/>
            <person name="Casacuberta J.M."/>
            <person name="Vandepoele K."/>
            <person name="Reski R."/>
            <person name="Cuming A.C."/>
            <person name="Tuskan G.A."/>
            <person name="Maumus F."/>
            <person name="Salse J."/>
            <person name="Schmutz J."/>
            <person name="Rensing S.A."/>
        </authorList>
    </citation>
    <scope>NUCLEOTIDE SEQUENCE [LARGE SCALE GENOMIC DNA]</scope>
    <source>
        <strain evidence="2 3">cv. Gransden 2004</strain>
    </source>
</reference>
<dbReference type="EnsemblPlants" id="Pp3c21_22420V3.1">
    <property type="protein sequence ID" value="Pp3c21_22420V3.1"/>
    <property type="gene ID" value="Pp3c21_22420"/>
</dbReference>
<dbReference type="EMBL" id="ABEU02000021">
    <property type="protein sequence ID" value="PNR32369.1"/>
    <property type="molecule type" value="Genomic_DNA"/>
</dbReference>
<dbReference type="Proteomes" id="UP000006727">
    <property type="component" value="Chromosome 21"/>
</dbReference>
<sequence>MTKPKALRNVNKILTRMSCWAVDLVKQSDQAFADAIGEGAPGEGCVDHMGVVLPKDILVLHEIIDCYVIWAKSTVFGKGTRCLAKEEHH</sequence>
<reference evidence="1 3" key="1">
    <citation type="journal article" date="2008" name="Science">
        <title>The Physcomitrella genome reveals evolutionary insights into the conquest of land by plants.</title>
        <authorList>
            <person name="Rensing S."/>
            <person name="Lang D."/>
            <person name="Zimmer A."/>
            <person name="Terry A."/>
            <person name="Salamov A."/>
            <person name="Shapiro H."/>
            <person name="Nishiyama T."/>
            <person name="Perroud P.-F."/>
            <person name="Lindquist E."/>
            <person name="Kamisugi Y."/>
            <person name="Tanahashi T."/>
            <person name="Sakakibara K."/>
            <person name="Fujita T."/>
            <person name="Oishi K."/>
            <person name="Shin-I T."/>
            <person name="Kuroki Y."/>
            <person name="Toyoda A."/>
            <person name="Suzuki Y."/>
            <person name="Hashimoto A."/>
            <person name="Yamaguchi K."/>
            <person name="Sugano A."/>
            <person name="Kohara Y."/>
            <person name="Fujiyama A."/>
            <person name="Anterola A."/>
            <person name="Aoki S."/>
            <person name="Ashton N."/>
            <person name="Barbazuk W.B."/>
            <person name="Barker E."/>
            <person name="Bennetzen J."/>
            <person name="Bezanilla M."/>
            <person name="Blankenship R."/>
            <person name="Cho S.H."/>
            <person name="Dutcher S."/>
            <person name="Estelle M."/>
            <person name="Fawcett J.A."/>
            <person name="Gundlach H."/>
            <person name="Hanada K."/>
            <person name="Heyl A."/>
            <person name="Hicks K.A."/>
            <person name="Hugh J."/>
            <person name="Lohr M."/>
            <person name="Mayer K."/>
            <person name="Melkozernov A."/>
            <person name="Murata T."/>
            <person name="Nelson D."/>
            <person name="Pils B."/>
            <person name="Prigge M."/>
            <person name="Reiss B."/>
            <person name="Renner T."/>
            <person name="Rombauts S."/>
            <person name="Rushton P."/>
            <person name="Sanderfoot A."/>
            <person name="Schween G."/>
            <person name="Shiu S.-H."/>
            <person name="Stueber K."/>
            <person name="Theodoulou F.L."/>
            <person name="Tu H."/>
            <person name="Van de Peer Y."/>
            <person name="Verrier P.J."/>
            <person name="Waters E."/>
            <person name="Wood A."/>
            <person name="Yang L."/>
            <person name="Cove D."/>
            <person name="Cuming A."/>
            <person name="Hasebe M."/>
            <person name="Lucas S."/>
            <person name="Mishler D.B."/>
            <person name="Reski R."/>
            <person name="Grigoriev I."/>
            <person name="Quatrano R.S."/>
            <person name="Boore J.L."/>
        </authorList>
    </citation>
    <scope>NUCLEOTIDE SEQUENCE [LARGE SCALE GENOMIC DNA]</scope>
    <source>
        <strain evidence="2 3">cv. Gransden 2004</strain>
    </source>
</reference>
<dbReference type="PaxDb" id="3218-PP1S216_66V6.1"/>
<name>A0A2K1ISW4_PHYPA</name>
<evidence type="ECO:0000313" key="1">
    <source>
        <dbReference type="EMBL" id="PNR32369.1"/>
    </source>
</evidence>
<gene>
    <name evidence="1" type="ORF">PHYPA_026495</name>
</gene>
<proteinExistence type="predicted"/>
<organism evidence="1">
    <name type="scientific">Physcomitrium patens</name>
    <name type="common">Spreading-leaved earth moss</name>
    <name type="synonym">Physcomitrella patens</name>
    <dbReference type="NCBI Taxonomy" id="3218"/>
    <lineage>
        <taxon>Eukaryota</taxon>
        <taxon>Viridiplantae</taxon>
        <taxon>Streptophyta</taxon>
        <taxon>Embryophyta</taxon>
        <taxon>Bryophyta</taxon>
        <taxon>Bryophytina</taxon>
        <taxon>Bryopsida</taxon>
        <taxon>Funariidae</taxon>
        <taxon>Funariales</taxon>
        <taxon>Funariaceae</taxon>
        <taxon>Physcomitrium</taxon>
    </lineage>
</organism>
<accession>A0A2K1ISW4</accession>
<dbReference type="AlphaFoldDB" id="A0A2K1ISW4"/>
<keyword evidence="3" id="KW-1185">Reference proteome</keyword>
<protein>
    <submittedName>
        <fullName evidence="1 2">Uncharacterized protein</fullName>
    </submittedName>
</protein>
<evidence type="ECO:0000313" key="3">
    <source>
        <dbReference type="Proteomes" id="UP000006727"/>
    </source>
</evidence>
<evidence type="ECO:0000313" key="2">
    <source>
        <dbReference type="EnsemblPlants" id="Pp3c21_22420V3.1"/>
    </source>
</evidence>
<dbReference type="InParanoid" id="A0A2K1ISW4"/>
<dbReference type="Gramene" id="Pp3c21_22420V3.1">
    <property type="protein sequence ID" value="Pp3c21_22420V3.1"/>
    <property type="gene ID" value="Pp3c21_22420"/>
</dbReference>
<reference evidence="2" key="3">
    <citation type="submission" date="2020-12" db="UniProtKB">
        <authorList>
            <consortium name="EnsemblPlants"/>
        </authorList>
    </citation>
    <scope>IDENTIFICATION</scope>
</reference>